<reference evidence="8 9" key="1">
    <citation type="submission" date="2016-10" db="EMBL/GenBank/DDBJ databases">
        <authorList>
            <person name="de Groot N.N."/>
        </authorList>
    </citation>
    <scope>NUCLEOTIDE SEQUENCE [LARGE SCALE GENOMIC DNA]</scope>
    <source>
        <strain evidence="8 9">DSM 29619</strain>
    </source>
</reference>
<organism evidence="8 9">
    <name type="scientific">Pseudooceanicola nitratireducens</name>
    <dbReference type="NCBI Taxonomy" id="517719"/>
    <lineage>
        <taxon>Bacteria</taxon>
        <taxon>Pseudomonadati</taxon>
        <taxon>Pseudomonadota</taxon>
        <taxon>Alphaproteobacteria</taxon>
        <taxon>Rhodobacterales</taxon>
        <taxon>Paracoccaceae</taxon>
        <taxon>Pseudooceanicola</taxon>
    </lineage>
</organism>
<dbReference type="EC" id="3.4.21.-" evidence="6"/>
<dbReference type="PANTHER" id="PTHR15462:SF8">
    <property type="entry name" value="SERINE PROTEASE"/>
    <property type="match status" value="1"/>
</dbReference>
<dbReference type="GO" id="GO:0004252">
    <property type="term" value="F:serine-type endopeptidase activity"/>
    <property type="evidence" value="ECO:0007669"/>
    <property type="project" value="InterPro"/>
</dbReference>
<dbReference type="SMART" id="SM00020">
    <property type="entry name" value="Tryp_SPc"/>
    <property type="match status" value="1"/>
</dbReference>
<keyword evidence="4 6" id="KW-0378">Hydrolase</keyword>
<comment type="similarity">
    <text evidence="1 6">Belongs to the peptidase S1B family.</text>
</comment>
<keyword evidence="3" id="KW-0732">Signal</keyword>
<dbReference type="SUPFAM" id="SSF50494">
    <property type="entry name" value="Trypsin-like serine proteases"/>
    <property type="match status" value="1"/>
</dbReference>
<proteinExistence type="inferred from homology"/>
<dbReference type="PROSITE" id="PS00134">
    <property type="entry name" value="TRYPSIN_HIS"/>
    <property type="match status" value="1"/>
</dbReference>
<evidence type="ECO:0000256" key="6">
    <source>
        <dbReference type="RuleBase" id="RU004296"/>
    </source>
</evidence>
<dbReference type="InterPro" id="IPR008256">
    <property type="entry name" value="Peptidase_S1B"/>
</dbReference>
<keyword evidence="9" id="KW-1185">Reference proteome</keyword>
<evidence type="ECO:0000256" key="1">
    <source>
        <dbReference type="ARBA" id="ARBA00008764"/>
    </source>
</evidence>
<keyword evidence="2 6" id="KW-0645">Protease</keyword>
<evidence type="ECO:0000256" key="3">
    <source>
        <dbReference type="ARBA" id="ARBA00022729"/>
    </source>
</evidence>
<dbReference type="Gene3D" id="2.40.10.10">
    <property type="entry name" value="Trypsin-like serine proteases"/>
    <property type="match status" value="2"/>
</dbReference>
<name>A0A1I1HKY1_9RHOB</name>
<dbReference type="InterPro" id="IPR018114">
    <property type="entry name" value="TRYPSIN_HIS"/>
</dbReference>
<evidence type="ECO:0000256" key="5">
    <source>
        <dbReference type="ARBA" id="ARBA00022825"/>
    </source>
</evidence>
<evidence type="ECO:0000256" key="4">
    <source>
        <dbReference type="ARBA" id="ARBA00022801"/>
    </source>
</evidence>
<evidence type="ECO:0000259" key="7">
    <source>
        <dbReference type="PROSITE" id="PS50240"/>
    </source>
</evidence>
<dbReference type="STRING" id="517719.SAMN05421762_0291"/>
<dbReference type="InterPro" id="IPR009003">
    <property type="entry name" value="Peptidase_S1_PA"/>
</dbReference>
<keyword evidence="5 6" id="KW-0720">Serine protease</keyword>
<evidence type="ECO:0000313" key="8">
    <source>
        <dbReference type="EMBL" id="SFC24486.1"/>
    </source>
</evidence>
<dbReference type="InterPro" id="IPR043504">
    <property type="entry name" value="Peptidase_S1_PA_chymotrypsin"/>
</dbReference>
<dbReference type="InterPro" id="IPR050966">
    <property type="entry name" value="Glutamyl_endopeptidase"/>
</dbReference>
<dbReference type="AlphaFoldDB" id="A0A1I1HKY1"/>
<sequence length="282" mass="29722">MGSGMLQRLIPGLALALTLILSLVRVGHAEAGGLRLLSTGDDSRGWEAVGRLELDGRGFCTGALIAEDLVLTAAHCLYDKASGTRFAPDQIEFLAGWRNGRAQAYRQVRRAVIPRSYSFDSATSPERVKDDIALLQLYQPIRTGAVTPFALSQHPRGGDAIAVVSYAHDRAEAPSLQDTCNVITRQQGVLIMSCEVDFGSSGAPVFSLEGGVPRIVSVVSAMAEVQGNEVSLGTDLGQIASLMDEIRQGGAPLPQANRITLGAATGLAGQRNIGAKFIRPGG</sequence>
<evidence type="ECO:0000256" key="2">
    <source>
        <dbReference type="ARBA" id="ARBA00022670"/>
    </source>
</evidence>
<evidence type="ECO:0000313" key="9">
    <source>
        <dbReference type="Proteomes" id="UP000231644"/>
    </source>
</evidence>
<dbReference type="PROSITE" id="PS50240">
    <property type="entry name" value="TRYPSIN_DOM"/>
    <property type="match status" value="1"/>
</dbReference>
<dbReference type="PANTHER" id="PTHR15462">
    <property type="entry name" value="SERINE PROTEASE"/>
    <property type="match status" value="1"/>
</dbReference>
<dbReference type="InterPro" id="IPR001254">
    <property type="entry name" value="Trypsin_dom"/>
</dbReference>
<accession>A0A1I1HKY1</accession>
<dbReference type="PRINTS" id="PR00839">
    <property type="entry name" value="V8PROTEASE"/>
</dbReference>
<gene>
    <name evidence="8" type="ORF">SAMN05421762_0291</name>
</gene>
<feature type="domain" description="Peptidase S1" evidence="7">
    <location>
        <begin position="30"/>
        <end position="251"/>
    </location>
</feature>
<protein>
    <recommendedName>
        <fullName evidence="6">Serine protease</fullName>
        <ecNumber evidence="6">3.4.21.-</ecNumber>
    </recommendedName>
</protein>
<dbReference type="GO" id="GO:0006508">
    <property type="term" value="P:proteolysis"/>
    <property type="evidence" value="ECO:0007669"/>
    <property type="project" value="UniProtKB-KW"/>
</dbReference>
<dbReference type="Proteomes" id="UP000231644">
    <property type="component" value="Unassembled WGS sequence"/>
</dbReference>
<dbReference type="EMBL" id="FOLX01000001">
    <property type="protein sequence ID" value="SFC24486.1"/>
    <property type="molecule type" value="Genomic_DNA"/>
</dbReference>
<dbReference type="Pfam" id="PF00089">
    <property type="entry name" value="Trypsin"/>
    <property type="match status" value="1"/>
</dbReference>